<dbReference type="EMBL" id="LNQE01001394">
    <property type="protein sequence ID" value="KUG18193.1"/>
    <property type="molecule type" value="Genomic_DNA"/>
</dbReference>
<proteinExistence type="predicted"/>
<reference evidence="1" key="1">
    <citation type="journal article" date="2015" name="Proc. Natl. Acad. Sci. U.S.A.">
        <title>Networks of energetic and metabolic interactions define dynamics in microbial communities.</title>
        <authorList>
            <person name="Embree M."/>
            <person name="Liu J.K."/>
            <person name="Al-Bassam M.M."/>
            <person name="Zengler K."/>
        </authorList>
    </citation>
    <scope>NUCLEOTIDE SEQUENCE</scope>
</reference>
<name>A0A0W8FBL2_9ZZZZ</name>
<evidence type="ECO:0000313" key="1">
    <source>
        <dbReference type="EMBL" id="KUG18193.1"/>
    </source>
</evidence>
<accession>A0A0W8FBL2</accession>
<sequence>MQALDPWQLDRWKLLIQYSLGEGILKRDQIRGDLYGQGNAYRNGF</sequence>
<dbReference type="AlphaFoldDB" id="A0A0W8FBL2"/>
<organism evidence="1">
    <name type="scientific">hydrocarbon metagenome</name>
    <dbReference type="NCBI Taxonomy" id="938273"/>
    <lineage>
        <taxon>unclassified sequences</taxon>
        <taxon>metagenomes</taxon>
        <taxon>ecological metagenomes</taxon>
    </lineage>
</organism>
<comment type="caution">
    <text evidence="1">The sequence shown here is derived from an EMBL/GenBank/DDBJ whole genome shotgun (WGS) entry which is preliminary data.</text>
</comment>
<protein>
    <submittedName>
        <fullName evidence="1">Uncharacterized protein</fullName>
    </submittedName>
</protein>
<gene>
    <name evidence="1" type="ORF">ASZ90_012080</name>
</gene>